<keyword evidence="1" id="KW-0732">Signal</keyword>
<gene>
    <name evidence="3" type="ORF">J4P68_01020</name>
</gene>
<proteinExistence type="predicted"/>
<accession>A0ABS3M9F0</accession>
<evidence type="ECO:0000313" key="4">
    <source>
        <dbReference type="Proteomes" id="UP000692816"/>
    </source>
</evidence>
<dbReference type="InterPro" id="IPR011050">
    <property type="entry name" value="Pectin_lyase_fold/virulence"/>
</dbReference>
<protein>
    <submittedName>
        <fullName evidence="3">Autotransporter domain-containing protein</fullName>
    </submittedName>
</protein>
<dbReference type="PROSITE" id="PS51208">
    <property type="entry name" value="AUTOTRANSPORTER"/>
    <property type="match status" value="1"/>
</dbReference>
<keyword evidence="4" id="KW-1185">Reference proteome</keyword>
<dbReference type="SUPFAM" id="SSF51126">
    <property type="entry name" value="Pectin lyase-like"/>
    <property type="match status" value="1"/>
</dbReference>
<name>A0ABS3M9F0_9BRAD</name>
<dbReference type="NCBIfam" id="TIGR02601">
    <property type="entry name" value="autotrns_rpt"/>
    <property type="match status" value="2"/>
</dbReference>
<dbReference type="EMBL" id="JAGEPA010000001">
    <property type="protein sequence ID" value="MBO1428018.1"/>
    <property type="molecule type" value="Genomic_DNA"/>
</dbReference>
<evidence type="ECO:0000313" key="3">
    <source>
        <dbReference type="EMBL" id="MBO1428018.1"/>
    </source>
</evidence>
<dbReference type="Gene3D" id="2.40.128.130">
    <property type="entry name" value="Autotransporter beta-domain"/>
    <property type="match status" value="1"/>
</dbReference>
<dbReference type="SUPFAM" id="SSF103515">
    <property type="entry name" value="Autotransporter"/>
    <property type="match status" value="1"/>
</dbReference>
<comment type="caution">
    <text evidence="3">The sequence shown here is derived from an EMBL/GenBank/DDBJ whole genome shotgun (WGS) entry which is preliminary data.</text>
</comment>
<dbReference type="Pfam" id="PF03797">
    <property type="entry name" value="Autotransporter"/>
    <property type="match status" value="1"/>
</dbReference>
<evidence type="ECO:0000259" key="2">
    <source>
        <dbReference type="PROSITE" id="PS51208"/>
    </source>
</evidence>
<dbReference type="InterPro" id="IPR013425">
    <property type="entry name" value="Autotrns_rpt"/>
</dbReference>
<evidence type="ECO:0000256" key="1">
    <source>
        <dbReference type="ARBA" id="ARBA00022729"/>
    </source>
</evidence>
<dbReference type="InterPro" id="IPR005546">
    <property type="entry name" value="Autotransporte_beta"/>
</dbReference>
<sequence>MGAGGALFVASGANVTVSNVSLASNQANGGNGGNYGAGGGGGGGGGLGGNGGNGGNAGAGGGGGIGLGANGGAGAANTTGGNGAAGIAIGAAGGGAGISDGGATPGTGGASGGGGGGGAIGVTINGAAGGGGIGGGAATPVSGPSGGGGGVGGFGGGGGGSLNTSGGVGGFGGGGGSVRCYLSAGKGGFGGGGGGSSGNDGGSCGNTGGFGAGNGGNDAQGGAGGGLGAGGAVFVQGGGNLVVAGAFTINGSSVSGGTGGVGAGNGSAFGSGMFLQGNGTLTFNPGAGQNQTVSDVIADQTGSGGTGANAGSWGLAKTGAGTLTLTAANTYSGGTTVSGGLVNFNAANNFGSGNITLNGGGLQWASGNTADISGRLNAIGAGGTTFDYNGNAVTLATALAGTGGVTVANSGSGGALIFSAAESYSGATTINSGATLALSAFGSISNSSVVTVNGTFDISASSFFLNRITTLAGDGSVALGGNALVITASSTEFSGAINGTGAGGLEIAGGTQTLSGVNGYVGLTQIDAGATLALKGNGSIANSFAVAFFSPGAGIGTFDISQTNSGASVVGLVDPTGHSVVSLGAKTLTITRAVGTYNGVIQDGGIGGGTGGNVTIALGGLARFGGANTYTGLTTINAGGELDLMSGGSIASSKAVINDGIFDISRAGGGVSINGLSGTSIFGAVNLGANTLTFTNANGTFAGVIRDGGAGGGVAITGGKEILTGINTYTGATTVTGGTLEVDGSIANSLKVTVNSGGTLSGTGIVGAPTIVSFHNGVTSTLLDANPGATTAVDGTIVVKEPVTGDTLRGGFVIPAPTTIMSGGTLAPGSAADPTGTLTINGGLAFQSGAIYQVQVTPTAAESTNVNANATLGGATVNAVFAKGSYISRQYTILNAAGGISGTFASNIANTNLPTNFTDALSYDATHAYLNLTLGFAPPPNFGGGLSINQQNVANTLVNYFNTTGGIPTVFGTLTPAGLTQASGELATGSQQTTFDAMNLFMGLLTDPFMNRTGAAGSMPGATGYAEEAEASAYAVTRKTDAFAMFTKAAPVPFVPRWNVWAAGFGGSQSTSGNAMVGSNDTTSSVYGTAVGADYQFSPNTVAGFAIAGGGTSFSVAGSGSGRSDLFQAGAYVRHTEGPAYVSAALAYGWQDITTNRTVTAAGVDQLRAEFNANAYSGRLEGGYRFVAPWIGGVGITPYAAGQFTTFELPGYAERVISGLSTFALTYGGKSLTDTRSELGLRTDKSFPVQDGILTLRTRFAWAHDYDPSRSAAATFQALPGTSFVVNGAAQASDSALTTASVEMNWRNGWSAAATFEGEFSNVTSSYAGKGVVRYQW</sequence>
<dbReference type="Pfam" id="PF12951">
    <property type="entry name" value="PATR"/>
    <property type="match status" value="5"/>
</dbReference>
<organism evidence="3 4">
    <name type="scientific">Bradyrhizobium quebecense</name>
    <dbReference type="NCBI Taxonomy" id="2748629"/>
    <lineage>
        <taxon>Bacteria</taxon>
        <taxon>Pseudomonadati</taxon>
        <taxon>Pseudomonadota</taxon>
        <taxon>Alphaproteobacteria</taxon>
        <taxon>Hyphomicrobiales</taxon>
        <taxon>Nitrobacteraceae</taxon>
        <taxon>Bradyrhizobium</taxon>
    </lineage>
</organism>
<dbReference type="InterPro" id="IPR036709">
    <property type="entry name" value="Autotransporte_beta_dom_sf"/>
</dbReference>
<dbReference type="SMART" id="SM00869">
    <property type="entry name" value="Autotransporter"/>
    <property type="match status" value="1"/>
</dbReference>
<reference evidence="3" key="1">
    <citation type="journal article" date="2021" name="Int. J. Syst. Evol. Microbiol.">
        <title>Bradyrhizobium septentrionale sp. nov. (sv. septentrionale) and Bradyrhizobium quebecense sp. nov. (sv. septentrionale) associated with legumes native to Canada possess rearranged symbiosis genes and numerous insertion sequences.</title>
        <authorList>
            <person name="Bromfield E.S.P."/>
            <person name="Cloutier S."/>
        </authorList>
    </citation>
    <scope>NUCLEOTIDE SEQUENCE</scope>
    <source>
        <strain evidence="3">12S5</strain>
    </source>
</reference>
<dbReference type="Proteomes" id="UP000692816">
    <property type="component" value="Unassembled WGS sequence"/>
</dbReference>
<feature type="domain" description="Autotransporter" evidence="2">
    <location>
        <begin position="1053"/>
        <end position="1337"/>
    </location>
</feature>